<dbReference type="STRING" id="1297750.SAMN05444405_10290"/>
<gene>
    <name evidence="1" type="ORF">SAMN05444405_10290</name>
</gene>
<protein>
    <submittedName>
        <fullName evidence="1">Uncharacterized protein</fullName>
    </submittedName>
</protein>
<dbReference type="EMBL" id="FQTV01000002">
    <property type="protein sequence ID" value="SHE56371.1"/>
    <property type="molecule type" value="Genomic_DNA"/>
</dbReference>
<evidence type="ECO:0000313" key="1">
    <source>
        <dbReference type="EMBL" id="SHE56371.1"/>
    </source>
</evidence>
<sequence>MKRLILITFFTTISIAAFSQKKRILLFEEYTPGTVLLLNKTKIKVPLNYDTANKAMMFTQGKDEMILTNNEQVDTIYIGPHKFIYAKQSFLECVPLKNGIVYINWSLKNVSRGYKGIYGQTTQTKVDNINTSYWQRGEYKDQYTEVIALVNENEYQFLLNGKMVSCKNKKSMLNLFKDKKEAINTYINEQKLDCNKASDMLTLIDYCLSL</sequence>
<organism evidence="1 2">
    <name type="scientific">Bacteroides luti</name>
    <dbReference type="NCBI Taxonomy" id="1297750"/>
    <lineage>
        <taxon>Bacteria</taxon>
        <taxon>Pseudomonadati</taxon>
        <taxon>Bacteroidota</taxon>
        <taxon>Bacteroidia</taxon>
        <taxon>Bacteroidales</taxon>
        <taxon>Bacteroidaceae</taxon>
        <taxon>Bacteroides</taxon>
    </lineage>
</organism>
<accession>A0A1M4UHY0</accession>
<reference evidence="1 2" key="1">
    <citation type="submission" date="2016-11" db="EMBL/GenBank/DDBJ databases">
        <authorList>
            <person name="Jaros S."/>
            <person name="Januszkiewicz K."/>
            <person name="Wedrychowicz H."/>
        </authorList>
    </citation>
    <scope>NUCLEOTIDE SEQUENCE [LARGE SCALE GENOMIC DNA]</scope>
    <source>
        <strain evidence="1 2">DSM 26991</strain>
    </source>
</reference>
<dbReference type="RefSeq" id="WP_073398905.1">
    <property type="nucleotide sequence ID" value="NZ_FQTV01000002.1"/>
</dbReference>
<dbReference type="OrthoDB" id="1100665at2"/>
<keyword evidence="2" id="KW-1185">Reference proteome</keyword>
<proteinExistence type="predicted"/>
<evidence type="ECO:0000313" key="2">
    <source>
        <dbReference type="Proteomes" id="UP000184509"/>
    </source>
</evidence>
<dbReference type="Proteomes" id="UP000184509">
    <property type="component" value="Unassembled WGS sequence"/>
</dbReference>
<name>A0A1M4UHY0_9BACE</name>
<dbReference type="AlphaFoldDB" id="A0A1M4UHY0"/>